<protein>
    <recommendedName>
        <fullName evidence="3">Polyketide cyclase / dehydrase and lipid transport</fullName>
    </recommendedName>
</protein>
<evidence type="ECO:0000313" key="1">
    <source>
        <dbReference type="EMBL" id="MFC4267102.1"/>
    </source>
</evidence>
<reference evidence="2" key="1">
    <citation type="journal article" date="2019" name="Int. J. Syst. Evol. Microbiol.">
        <title>The Global Catalogue of Microorganisms (GCM) 10K type strain sequencing project: providing services to taxonomists for standard genome sequencing and annotation.</title>
        <authorList>
            <consortium name="The Broad Institute Genomics Platform"/>
            <consortium name="The Broad Institute Genome Sequencing Center for Infectious Disease"/>
            <person name="Wu L."/>
            <person name="Ma J."/>
        </authorList>
    </citation>
    <scope>NUCLEOTIDE SEQUENCE [LARGE SCALE GENOMIC DNA]</scope>
    <source>
        <strain evidence="2">CGMCC 1.10698</strain>
    </source>
</reference>
<dbReference type="RefSeq" id="WP_230065691.1">
    <property type="nucleotide sequence ID" value="NZ_BAABLL010000010.1"/>
</dbReference>
<dbReference type="Proteomes" id="UP001595773">
    <property type="component" value="Unassembled WGS sequence"/>
</dbReference>
<dbReference type="Gene3D" id="3.30.530.20">
    <property type="match status" value="1"/>
</dbReference>
<dbReference type="EMBL" id="JBHSCQ010000022">
    <property type="protein sequence ID" value="MFC4267102.1"/>
    <property type="molecule type" value="Genomic_DNA"/>
</dbReference>
<accession>A0ABV8R3S7</accession>
<keyword evidence="2" id="KW-1185">Reference proteome</keyword>
<dbReference type="SUPFAM" id="SSF55961">
    <property type="entry name" value="Bet v1-like"/>
    <property type="match status" value="1"/>
</dbReference>
<organism evidence="1 2">
    <name type="scientific">Arthrobacter cryoconiti</name>
    <dbReference type="NCBI Taxonomy" id="748907"/>
    <lineage>
        <taxon>Bacteria</taxon>
        <taxon>Bacillati</taxon>
        <taxon>Actinomycetota</taxon>
        <taxon>Actinomycetes</taxon>
        <taxon>Micrococcales</taxon>
        <taxon>Micrococcaceae</taxon>
        <taxon>Arthrobacter</taxon>
    </lineage>
</organism>
<gene>
    <name evidence="1" type="ORF">ACFOW9_15950</name>
</gene>
<evidence type="ECO:0000313" key="2">
    <source>
        <dbReference type="Proteomes" id="UP001595773"/>
    </source>
</evidence>
<evidence type="ECO:0008006" key="3">
    <source>
        <dbReference type="Google" id="ProtNLM"/>
    </source>
</evidence>
<sequence length="168" mass="18802">MAARLYDLSSPWTFPNTMQEVWNVIADPNMAWPDWWPGCTLAKPLERAPHTPSASDAEILMATTATLNFKASLGYTLKVSYHPTFVDSPNEIVFDAEGDLHGEGRVTLVDLTGGSTRMKIEWRVRPTSRWMSFLSPVAAPAFTYAHRVLMGRGEEGLRQYLARKSNGE</sequence>
<comment type="caution">
    <text evidence="1">The sequence shown here is derived from an EMBL/GenBank/DDBJ whole genome shotgun (WGS) entry which is preliminary data.</text>
</comment>
<proteinExistence type="predicted"/>
<name>A0ABV8R3S7_9MICC</name>
<dbReference type="InterPro" id="IPR023393">
    <property type="entry name" value="START-like_dom_sf"/>
</dbReference>